<accession>A0A414QIP7</accession>
<organism evidence="1 2">
    <name type="scientific">Coprococcus comes</name>
    <dbReference type="NCBI Taxonomy" id="410072"/>
    <lineage>
        <taxon>Bacteria</taxon>
        <taxon>Bacillati</taxon>
        <taxon>Bacillota</taxon>
        <taxon>Clostridia</taxon>
        <taxon>Lachnospirales</taxon>
        <taxon>Lachnospiraceae</taxon>
        <taxon>Coprococcus</taxon>
    </lineage>
</organism>
<proteinExistence type="predicted"/>
<name>A0A414QIP7_9FIRM</name>
<protein>
    <submittedName>
        <fullName evidence="1">Uncharacterized protein</fullName>
    </submittedName>
</protein>
<reference evidence="1 2" key="1">
    <citation type="submission" date="2018-08" db="EMBL/GenBank/DDBJ databases">
        <title>A genome reference for cultivated species of the human gut microbiota.</title>
        <authorList>
            <person name="Zou Y."/>
            <person name="Xue W."/>
            <person name="Luo G."/>
        </authorList>
    </citation>
    <scope>NUCLEOTIDE SEQUENCE [LARGE SCALE GENOMIC DNA]</scope>
    <source>
        <strain evidence="1 2">AM23-3</strain>
    </source>
</reference>
<dbReference type="EMBL" id="QRHO01000031">
    <property type="protein sequence ID" value="RHF80668.1"/>
    <property type="molecule type" value="Genomic_DNA"/>
</dbReference>
<dbReference type="Proteomes" id="UP000284579">
    <property type="component" value="Unassembled WGS sequence"/>
</dbReference>
<gene>
    <name evidence="1" type="ORF">DW656_15010</name>
</gene>
<sequence>MLGRNLKDCERGRDGCKIFQEGKLYKGGAASLSGRVSFGIMFWIKGTHSACKATVLGNQIF</sequence>
<comment type="caution">
    <text evidence="1">The sequence shown here is derived from an EMBL/GenBank/DDBJ whole genome shotgun (WGS) entry which is preliminary data.</text>
</comment>
<dbReference type="AlphaFoldDB" id="A0A414QIP7"/>
<evidence type="ECO:0000313" key="1">
    <source>
        <dbReference type="EMBL" id="RHF80668.1"/>
    </source>
</evidence>
<evidence type="ECO:0000313" key="2">
    <source>
        <dbReference type="Proteomes" id="UP000284579"/>
    </source>
</evidence>